<accession>A0A6V8KQK4</accession>
<organism evidence="1 2">
    <name type="scientific">Phytohabitans rumicis</name>
    <dbReference type="NCBI Taxonomy" id="1076125"/>
    <lineage>
        <taxon>Bacteria</taxon>
        <taxon>Bacillati</taxon>
        <taxon>Actinomycetota</taxon>
        <taxon>Actinomycetes</taxon>
        <taxon>Micromonosporales</taxon>
        <taxon>Micromonosporaceae</taxon>
    </lineage>
</organism>
<comment type="caution">
    <text evidence="1">The sequence shown here is derived from an EMBL/GenBank/DDBJ whole genome shotgun (WGS) entry which is preliminary data.</text>
</comment>
<name>A0A6V8KQK4_9ACTN</name>
<evidence type="ECO:0000313" key="1">
    <source>
        <dbReference type="EMBL" id="GFJ87463.1"/>
    </source>
</evidence>
<dbReference type="Proteomes" id="UP000482960">
    <property type="component" value="Unassembled WGS sequence"/>
</dbReference>
<dbReference type="AlphaFoldDB" id="A0A6V8KQK4"/>
<gene>
    <name evidence="1" type="ORF">Prum_011050</name>
</gene>
<evidence type="ECO:0000313" key="2">
    <source>
        <dbReference type="Proteomes" id="UP000482960"/>
    </source>
</evidence>
<dbReference type="PROSITE" id="PS51257">
    <property type="entry name" value="PROKAR_LIPOPROTEIN"/>
    <property type="match status" value="1"/>
</dbReference>
<evidence type="ECO:0008006" key="3">
    <source>
        <dbReference type="Google" id="ProtNLM"/>
    </source>
</evidence>
<dbReference type="EMBL" id="BLPG01000001">
    <property type="protein sequence ID" value="GFJ87463.1"/>
    <property type="molecule type" value="Genomic_DNA"/>
</dbReference>
<reference evidence="1 2" key="1">
    <citation type="submission" date="2020-03" db="EMBL/GenBank/DDBJ databases">
        <title>Whole genome shotgun sequence of Phytohabitans rumicis NBRC 108638.</title>
        <authorList>
            <person name="Komaki H."/>
            <person name="Tamura T."/>
        </authorList>
    </citation>
    <scope>NUCLEOTIDE SEQUENCE [LARGE SCALE GENOMIC DNA]</scope>
    <source>
        <strain evidence="1 2">NBRC 108638</strain>
    </source>
</reference>
<protein>
    <recommendedName>
        <fullName evidence="3">Lipoprotein</fullName>
    </recommendedName>
</protein>
<reference evidence="1 2" key="2">
    <citation type="submission" date="2020-03" db="EMBL/GenBank/DDBJ databases">
        <authorList>
            <person name="Ichikawa N."/>
            <person name="Kimura A."/>
            <person name="Kitahashi Y."/>
            <person name="Uohara A."/>
        </authorList>
    </citation>
    <scope>NUCLEOTIDE SEQUENCE [LARGE SCALE GENOMIC DNA]</scope>
    <source>
        <strain evidence="1 2">NBRC 108638</strain>
    </source>
</reference>
<proteinExistence type="predicted"/>
<keyword evidence="2" id="KW-1185">Reference proteome</keyword>
<sequence length="171" mass="17724">MPLTRTIGNVVVYVALLLGATAGCDTGQEPDLATGRPGGNGSVAASAQTDLTKYAQCMRAEGVQLDDPSPDGSLRVPAELEQSAGYRAAYEKCRKLLPAAPVPDTQQPAAKEKLAEFAQCMRTNGVTAYPDPSGGDNSAAYLKAQEDPDYKKAYEACTDIIGRPSPGSGGG</sequence>